<sequence length="480" mass="54370">MKNALYIVIALIFALRCSPPEQFPVDGTWYGFWDGTYCEMTISGEQITVYSMPHDTLTIREGTLEVLGDSASLSIQAPSYTSHFFRFELSNTVDSLRLSDSIQSDLKIEIDNESMTWKGYDLFGQRSGLFTIPFTSCLDEIRWTRHQTKSPVTLESFVNRREAKLPTDTLLDDGIHLVIGHVGDSIRLLSSHELTDSATSKNRNPNLDFLRAQDGYYFYADYRNGAPTWQLRLHKIPFINYPSERYDGQLAAPDFKSYPGALRFKSQILEECEKGINFSGKYTLAKWGCGSACQMGVVVNRETGAISDFITSELGMEFRANSSLLRRNIGALDTLTNLMDECSYCTVEQLNWTGSSFDTLQFNFEDRSKGATQVVVEEPTLIAISASGRDIENLKTFYGVESFYIVADDEVYDNYLLLKKADSLSIETMTATGPKITFKAPLGELMYQSPLIPNLYNYVYWNGQSFLQGDLFDVEEWVFE</sequence>
<dbReference type="OrthoDB" id="8757135at2"/>
<name>A0A6L3ZF33_9FLAO</name>
<protein>
    <submittedName>
        <fullName evidence="1">Uncharacterized protein</fullName>
    </submittedName>
</protein>
<gene>
    <name evidence="1" type="ORF">F8C82_12295</name>
</gene>
<comment type="caution">
    <text evidence="1">The sequence shown here is derived from an EMBL/GenBank/DDBJ whole genome shotgun (WGS) entry which is preliminary data.</text>
</comment>
<organism evidence="1 2">
    <name type="scientific">Phaeocystidibacter marisrubri</name>
    <dbReference type="NCBI Taxonomy" id="1577780"/>
    <lineage>
        <taxon>Bacteria</taxon>
        <taxon>Pseudomonadati</taxon>
        <taxon>Bacteroidota</taxon>
        <taxon>Flavobacteriia</taxon>
        <taxon>Flavobacteriales</taxon>
        <taxon>Phaeocystidibacteraceae</taxon>
        <taxon>Phaeocystidibacter</taxon>
    </lineage>
</organism>
<dbReference type="AlphaFoldDB" id="A0A6L3ZF33"/>
<evidence type="ECO:0000313" key="1">
    <source>
        <dbReference type="EMBL" id="KAB2816455.1"/>
    </source>
</evidence>
<accession>A0A6L3ZF33</accession>
<dbReference type="Proteomes" id="UP000484164">
    <property type="component" value="Unassembled WGS sequence"/>
</dbReference>
<evidence type="ECO:0000313" key="2">
    <source>
        <dbReference type="Proteomes" id="UP000484164"/>
    </source>
</evidence>
<proteinExistence type="predicted"/>
<dbReference type="RefSeq" id="WP_151693882.1">
    <property type="nucleotide sequence ID" value="NZ_BMGX01000001.1"/>
</dbReference>
<dbReference type="EMBL" id="WBVQ01000002">
    <property type="protein sequence ID" value="KAB2816455.1"/>
    <property type="molecule type" value="Genomic_DNA"/>
</dbReference>
<reference evidence="1 2" key="1">
    <citation type="submission" date="2019-10" db="EMBL/GenBank/DDBJ databases">
        <title>Genome sequence of Phaeocystidibacter marisrubri JCM30614 (type strain).</title>
        <authorList>
            <person name="Bowman J.P."/>
        </authorList>
    </citation>
    <scope>NUCLEOTIDE SEQUENCE [LARGE SCALE GENOMIC DNA]</scope>
    <source>
        <strain evidence="1 2">JCM 30614</strain>
    </source>
</reference>
<keyword evidence="2" id="KW-1185">Reference proteome</keyword>